<dbReference type="InterPro" id="IPR050345">
    <property type="entry name" value="Aliph_Amidase/BUP"/>
</dbReference>
<dbReference type="Pfam" id="PF00795">
    <property type="entry name" value="CN_hydrolase"/>
    <property type="match status" value="1"/>
</dbReference>
<feature type="domain" description="CN hydrolase" evidence="2">
    <location>
        <begin position="10"/>
        <end position="254"/>
    </location>
</feature>
<accession>A0A1M6N3C6</accession>
<dbReference type="OrthoDB" id="9811121at2"/>
<dbReference type="RefSeq" id="WP_073051136.1">
    <property type="nucleotide sequence ID" value="NZ_FQZL01000058.1"/>
</dbReference>
<keyword evidence="4" id="KW-1185">Reference proteome</keyword>
<proteinExistence type="predicted"/>
<dbReference type="EMBL" id="FQZL01000058">
    <property type="protein sequence ID" value="SHJ90187.1"/>
    <property type="molecule type" value="Genomic_DNA"/>
</dbReference>
<reference evidence="3 4" key="1">
    <citation type="submission" date="2016-11" db="EMBL/GenBank/DDBJ databases">
        <authorList>
            <person name="Jaros S."/>
            <person name="Januszkiewicz K."/>
            <person name="Wedrychowicz H."/>
        </authorList>
    </citation>
    <scope>NUCLEOTIDE SEQUENCE [LARGE SCALE GENOMIC DNA]</scope>
    <source>
        <strain evidence="3 4">DSM 17477</strain>
    </source>
</reference>
<dbReference type="InterPro" id="IPR003010">
    <property type="entry name" value="C-N_Hydrolase"/>
</dbReference>
<evidence type="ECO:0000256" key="1">
    <source>
        <dbReference type="ARBA" id="ARBA00022801"/>
    </source>
</evidence>
<dbReference type="GO" id="GO:0016811">
    <property type="term" value="F:hydrolase activity, acting on carbon-nitrogen (but not peptide) bonds, in linear amides"/>
    <property type="evidence" value="ECO:0007669"/>
    <property type="project" value="UniProtKB-ARBA"/>
</dbReference>
<keyword evidence="1 3" id="KW-0378">Hydrolase</keyword>
<dbReference type="PANTHER" id="PTHR43674">
    <property type="entry name" value="NITRILASE C965.09-RELATED"/>
    <property type="match status" value="1"/>
</dbReference>
<evidence type="ECO:0000313" key="4">
    <source>
        <dbReference type="Proteomes" id="UP000184052"/>
    </source>
</evidence>
<dbReference type="SUPFAM" id="SSF56317">
    <property type="entry name" value="Carbon-nitrogen hydrolase"/>
    <property type="match status" value="1"/>
</dbReference>
<evidence type="ECO:0000313" key="3">
    <source>
        <dbReference type="EMBL" id="SHJ90187.1"/>
    </source>
</evidence>
<dbReference type="Gene3D" id="3.60.110.10">
    <property type="entry name" value="Carbon-nitrogen hydrolase"/>
    <property type="match status" value="1"/>
</dbReference>
<organism evidence="3 4">
    <name type="scientific">Dethiosulfatibacter aminovorans DSM 17477</name>
    <dbReference type="NCBI Taxonomy" id="1121476"/>
    <lineage>
        <taxon>Bacteria</taxon>
        <taxon>Bacillati</taxon>
        <taxon>Bacillota</taxon>
        <taxon>Tissierellia</taxon>
        <taxon>Dethiosulfatibacter</taxon>
    </lineage>
</organism>
<dbReference type="PANTHER" id="PTHR43674:SF2">
    <property type="entry name" value="BETA-UREIDOPROPIONASE"/>
    <property type="match status" value="1"/>
</dbReference>
<dbReference type="STRING" id="1121476.SAMN02745751_03672"/>
<protein>
    <submittedName>
        <fullName evidence="3">Predicted amidohydrolase</fullName>
    </submittedName>
</protein>
<dbReference type="InterPro" id="IPR036526">
    <property type="entry name" value="C-N_Hydrolase_sf"/>
</dbReference>
<name>A0A1M6N3C6_9FIRM</name>
<dbReference type="PROSITE" id="PS50263">
    <property type="entry name" value="CN_HYDROLASE"/>
    <property type="match status" value="1"/>
</dbReference>
<evidence type="ECO:0000259" key="2">
    <source>
        <dbReference type="PROSITE" id="PS50263"/>
    </source>
</evidence>
<dbReference type="AlphaFoldDB" id="A0A1M6N3C6"/>
<dbReference type="Proteomes" id="UP000184052">
    <property type="component" value="Unassembled WGS sequence"/>
</dbReference>
<sequence>MSEERIELFVKIACIQTEVKLKDKEANMAIVISLMEEASTNGANLIVLPELFNTGYTFNNRTEITSLAEPIPEGRTVQELIDYAKEKNIYIVGSLPEREGIDLYNTSVLVGPNGYIGKYRKTHLCGDEIYWFESGNLGYPVFHTEIGRIAMIICLDGYYPETYRICALQKADLICIPTNWAHCDHLPAPWHTMGPTLTMANALSNHIFVAACSRVGQEPGISYAGHSLVASPTGAPISTIAGKNQQIIYAECNLADTRNRYLDKTNSRLANRRTDLYGEFLGYSTN</sequence>
<gene>
    <name evidence="3" type="ORF">SAMN02745751_03672</name>
</gene>